<dbReference type="EMBL" id="DWZH01000022">
    <property type="protein sequence ID" value="HJB09496.1"/>
    <property type="molecule type" value="Genomic_DNA"/>
</dbReference>
<evidence type="ECO:0008006" key="3">
    <source>
        <dbReference type="Google" id="ProtNLM"/>
    </source>
</evidence>
<accession>A0A9D2LBS1</accession>
<comment type="caution">
    <text evidence="1">The sequence shown here is derived from an EMBL/GenBank/DDBJ whole genome shotgun (WGS) entry which is preliminary data.</text>
</comment>
<gene>
    <name evidence="1" type="ORF">H9786_03020</name>
</gene>
<organism evidence="1 2">
    <name type="scientific">Candidatus Brachybacterium merdavium</name>
    <dbReference type="NCBI Taxonomy" id="2838513"/>
    <lineage>
        <taxon>Bacteria</taxon>
        <taxon>Bacillati</taxon>
        <taxon>Actinomycetota</taxon>
        <taxon>Actinomycetes</taxon>
        <taxon>Micrococcales</taxon>
        <taxon>Dermabacteraceae</taxon>
        <taxon>Brachybacterium</taxon>
    </lineage>
</organism>
<reference evidence="1" key="1">
    <citation type="journal article" date="2021" name="PeerJ">
        <title>Extensive microbial diversity within the chicken gut microbiome revealed by metagenomics and culture.</title>
        <authorList>
            <person name="Gilroy R."/>
            <person name="Ravi A."/>
            <person name="Getino M."/>
            <person name="Pursley I."/>
            <person name="Horton D.L."/>
            <person name="Alikhan N.F."/>
            <person name="Baker D."/>
            <person name="Gharbi K."/>
            <person name="Hall N."/>
            <person name="Watson M."/>
            <person name="Adriaenssens E.M."/>
            <person name="Foster-Nyarko E."/>
            <person name="Jarju S."/>
            <person name="Secka A."/>
            <person name="Antonio M."/>
            <person name="Oren A."/>
            <person name="Chaudhuri R.R."/>
            <person name="La Ragione R."/>
            <person name="Hildebrand F."/>
            <person name="Pallen M.J."/>
        </authorList>
    </citation>
    <scope>NUCLEOTIDE SEQUENCE</scope>
    <source>
        <strain evidence="1">ChiHjej13B12-24818</strain>
    </source>
</reference>
<dbReference type="Proteomes" id="UP000823823">
    <property type="component" value="Unassembled WGS sequence"/>
</dbReference>
<dbReference type="InterPro" id="IPR010982">
    <property type="entry name" value="Lambda_DNA-bd_dom_sf"/>
</dbReference>
<evidence type="ECO:0000313" key="1">
    <source>
        <dbReference type="EMBL" id="HJB09496.1"/>
    </source>
</evidence>
<reference evidence="1" key="2">
    <citation type="submission" date="2021-04" db="EMBL/GenBank/DDBJ databases">
        <authorList>
            <person name="Gilroy R."/>
        </authorList>
    </citation>
    <scope>NUCLEOTIDE SEQUENCE</scope>
    <source>
        <strain evidence="1">ChiHjej13B12-24818</strain>
    </source>
</reference>
<proteinExistence type="predicted"/>
<dbReference type="AlphaFoldDB" id="A0A9D2LBS1"/>
<evidence type="ECO:0000313" key="2">
    <source>
        <dbReference type="Proteomes" id="UP000823823"/>
    </source>
</evidence>
<dbReference type="Gene3D" id="1.10.260.40">
    <property type="entry name" value="lambda repressor-like DNA-binding domains"/>
    <property type="match status" value="1"/>
</dbReference>
<protein>
    <recommendedName>
        <fullName evidence="3">XRE family transcriptional regulator</fullName>
    </recommendedName>
</protein>
<dbReference type="GO" id="GO:0003677">
    <property type="term" value="F:DNA binding"/>
    <property type="evidence" value="ECO:0007669"/>
    <property type="project" value="InterPro"/>
</dbReference>
<sequence>MNSTFPHLTGDLARAGRALAQISHFVVARQAGLDPDRFRSFERGATHLTEDELEAARQALEYYGVEFLPEDVDEGIGYGVRRKFNQRTAKRIANWENEGGPAYEDDI</sequence>
<name>A0A9D2LBS1_9MICO</name>